<organism evidence="2 3">
    <name type="scientific">Mycena alexandri</name>
    <dbReference type="NCBI Taxonomy" id="1745969"/>
    <lineage>
        <taxon>Eukaryota</taxon>
        <taxon>Fungi</taxon>
        <taxon>Dikarya</taxon>
        <taxon>Basidiomycota</taxon>
        <taxon>Agaricomycotina</taxon>
        <taxon>Agaricomycetes</taxon>
        <taxon>Agaricomycetidae</taxon>
        <taxon>Agaricales</taxon>
        <taxon>Marasmiineae</taxon>
        <taxon>Mycenaceae</taxon>
        <taxon>Mycena</taxon>
    </lineage>
</organism>
<gene>
    <name evidence="2" type="ORF">C8F04DRAFT_1193253</name>
</gene>
<name>A0AAD6WU86_9AGAR</name>
<evidence type="ECO:0000313" key="3">
    <source>
        <dbReference type="Proteomes" id="UP001218188"/>
    </source>
</evidence>
<feature type="compositionally biased region" description="Basic and acidic residues" evidence="1">
    <location>
        <begin position="185"/>
        <end position="200"/>
    </location>
</feature>
<protein>
    <submittedName>
        <fullName evidence="2">Uncharacterized protein</fullName>
    </submittedName>
</protein>
<feature type="compositionally biased region" description="Basic and acidic residues" evidence="1">
    <location>
        <begin position="344"/>
        <end position="359"/>
    </location>
</feature>
<evidence type="ECO:0000256" key="1">
    <source>
        <dbReference type="SAM" id="MobiDB-lite"/>
    </source>
</evidence>
<dbReference type="AlphaFoldDB" id="A0AAD6WU86"/>
<dbReference type="Proteomes" id="UP001218188">
    <property type="component" value="Unassembled WGS sequence"/>
</dbReference>
<sequence length="463" mass="49421">MAYNELSARFETLNTAYSKSVDAVSDELQRPSITAPSSASSTDLVATMDTKNYLRLLKVYNEVEYWTEEEYLKEVNGRKNDKGPAKIDTQALRGGRCLADDENVMYWFVQQTAALSKRREFARSTAMPARCASCSGAASLRARLQEHCIATNIYPGWYSSYTNSNSNKIEPDVLEAAATAVVAGDSKRRAADSPDEEPSKSRSVAATSLPTASAPPESLCHGTDPPPIPTSLSSDAAAKPSTPETVPSISSSAVCAALPPTTAVPSTAAPSSPVLPAPATPPPTAATMSPVTISTPAVTDPVSSIPSAAQTTGGSCTSPACDGFDRRLPCRPDLPQAVGIEGDEGPKGEMRNMKAKESANSKSSEGGTESKPAAKITWLRATTSMTTRNICLKHYIKRIGKVTKVVFDNYYGDVSEEVHQVNDLGVTSTHVKKMKASRIIGGLVKREPVTRGRRRITCRETLK</sequence>
<evidence type="ECO:0000313" key="2">
    <source>
        <dbReference type="EMBL" id="KAJ7023616.1"/>
    </source>
</evidence>
<dbReference type="EMBL" id="JARJCM010000185">
    <property type="protein sequence ID" value="KAJ7023616.1"/>
    <property type="molecule type" value="Genomic_DNA"/>
</dbReference>
<feature type="region of interest" description="Disordered" evidence="1">
    <location>
        <begin position="184"/>
        <end position="248"/>
    </location>
</feature>
<comment type="caution">
    <text evidence="2">The sequence shown here is derived from an EMBL/GenBank/DDBJ whole genome shotgun (WGS) entry which is preliminary data.</text>
</comment>
<feature type="region of interest" description="Disordered" evidence="1">
    <location>
        <begin position="262"/>
        <end position="374"/>
    </location>
</feature>
<feature type="compositionally biased region" description="Low complexity" evidence="1">
    <location>
        <begin position="262"/>
        <end position="272"/>
    </location>
</feature>
<feature type="compositionally biased region" description="Pro residues" evidence="1">
    <location>
        <begin position="273"/>
        <end position="284"/>
    </location>
</feature>
<feature type="compositionally biased region" description="Polar residues" evidence="1">
    <location>
        <begin position="293"/>
        <end position="318"/>
    </location>
</feature>
<feature type="compositionally biased region" description="Low complexity" evidence="1">
    <location>
        <begin position="205"/>
        <end position="219"/>
    </location>
</feature>
<keyword evidence="3" id="KW-1185">Reference proteome</keyword>
<proteinExistence type="predicted"/>
<reference evidence="2" key="1">
    <citation type="submission" date="2023-03" db="EMBL/GenBank/DDBJ databases">
        <title>Massive genome expansion in bonnet fungi (Mycena s.s.) driven by repeated elements and novel gene families across ecological guilds.</title>
        <authorList>
            <consortium name="Lawrence Berkeley National Laboratory"/>
            <person name="Harder C.B."/>
            <person name="Miyauchi S."/>
            <person name="Viragh M."/>
            <person name="Kuo A."/>
            <person name="Thoen E."/>
            <person name="Andreopoulos B."/>
            <person name="Lu D."/>
            <person name="Skrede I."/>
            <person name="Drula E."/>
            <person name="Henrissat B."/>
            <person name="Morin E."/>
            <person name="Kohler A."/>
            <person name="Barry K."/>
            <person name="LaButti K."/>
            <person name="Morin E."/>
            <person name="Salamov A."/>
            <person name="Lipzen A."/>
            <person name="Mereny Z."/>
            <person name="Hegedus B."/>
            <person name="Baldrian P."/>
            <person name="Stursova M."/>
            <person name="Weitz H."/>
            <person name="Taylor A."/>
            <person name="Grigoriev I.V."/>
            <person name="Nagy L.G."/>
            <person name="Martin F."/>
            <person name="Kauserud H."/>
        </authorList>
    </citation>
    <scope>NUCLEOTIDE SEQUENCE</scope>
    <source>
        <strain evidence="2">CBHHK200</strain>
    </source>
</reference>
<accession>A0AAD6WU86</accession>